<dbReference type="EMBL" id="JACIGO010000011">
    <property type="protein sequence ID" value="MBB4293721.1"/>
    <property type="molecule type" value="Genomic_DNA"/>
</dbReference>
<evidence type="ECO:0000313" key="1">
    <source>
        <dbReference type="EMBL" id="MBB4293721.1"/>
    </source>
</evidence>
<protein>
    <submittedName>
        <fullName evidence="1">Uncharacterized protein</fullName>
    </submittedName>
</protein>
<dbReference type="RefSeq" id="WP_085739286.1">
    <property type="nucleotide sequence ID" value="NZ_JACHAZ010000006.1"/>
</dbReference>
<proteinExistence type="predicted"/>
<dbReference type="AlphaFoldDB" id="A0AAE2MQP9"/>
<evidence type="ECO:0000313" key="2">
    <source>
        <dbReference type="Proteomes" id="UP000538507"/>
    </source>
</evidence>
<reference evidence="1 2" key="1">
    <citation type="submission" date="2020-08" db="EMBL/GenBank/DDBJ databases">
        <title>Genomic Encyclopedia of Type Strains, Phase IV (KMG-V): Genome sequencing to study the core and pangenomes of soil and plant-associated prokaryotes.</title>
        <authorList>
            <person name="Whitman W."/>
        </authorList>
    </citation>
    <scope>NUCLEOTIDE SEQUENCE [LARGE SCALE GENOMIC DNA]</scope>
    <source>
        <strain evidence="1 2">SEMIA 415</strain>
    </source>
</reference>
<accession>A0AAE2MQP9</accession>
<gene>
    <name evidence="1" type="ORF">GGE16_005815</name>
</gene>
<sequence>MLAAMPSENNRRLELFRLALVLIDRGNRELPHPLSLHFDDVLHQARILSDDPSAISPDVTPQAVQLANDMRVYEGLRDALAGVNSIGDVSQTVAHEVLRNLEPRLASAY</sequence>
<comment type="caution">
    <text evidence="1">The sequence shown here is derived from an EMBL/GenBank/DDBJ whole genome shotgun (WGS) entry which is preliminary data.</text>
</comment>
<name>A0AAE2MQP9_RHILE</name>
<dbReference type="Proteomes" id="UP000538507">
    <property type="component" value="Unassembled WGS sequence"/>
</dbReference>
<organism evidence="1 2">
    <name type="scientific">Rhizobium leguminosarum</name>
    <dbReference type="NCBI Taxonomy" id="384"/>
    <lineage>
        <taxon>Bacteria</taxon>
        <taxon>Pseudomonadati</taxon>
        <taxon>Pseudomonadota</taxon>
        <taxon>Alphaproteobacteria</taxon>
        <taxon>Hyphomicrobiales</taxon>
        <taxon>Rhizobiaceae</taxon>
        <taxon>Rhizobium/Agrobacterium group</taxon>
        <taxon>Rhizobium</taxon>
    </lineage>
</organism>